<reference evidence="4 5" key="1">
    <citation type="submission" date="2024-09" db="EMBL/GenBank/DDBJ databases">
        <title>A chromosome-level genome assembly of Gray's grenadier anchovy, Coilia grayii.</title>
        <authorList>
            <person name="Fu Z."/>
        </authorList>
    </citation>
    <scope>NUCLEOTIDE SEQUENCE [LARGE SCALE GENOMIC DNA]</scope>
    <source>
        <strain evidence="4">G4</strain>
        <tissue evidence="4">Muscle</tissue>
    </source>
</reference>
<dbReference type="PANTHER" id="PTHR47231">
    <property type="entry name" value="UPF0722 PROTEIN C11ORF88"/>
    <property type="match status" value="1"/>
</dbReference>
<protein>
    <recommendedName>
        <fullName evidence="2">Cilia- and flagella-associated protein HOATZ</fullName>
    </recommendedName>
</protein>
<evidence type="ECO:0000256" key="2">
    <source>
        <dbReference type="ARBA" id="ARBA00023657"/>
    </source>
</evidence>
<proteinExistence type="inferred from homology"/>
<dbReference type="Pfam" id="PF17664">
    <property type="entry name" value="HOATZ-like"/>
    <property type="match status" value="1"/>
</dbReference>
<evidence type="ECO:0000256" key="1">
    <source>
        <dbReference type="ARBA" id="ARBA00023451"/>
    </source>
</evidence>
<evidence type="ECO:0000256" key="3">
    <source>
        <dbReference type="SAM" id="MobiDB-lite"/>
    </source>
</evidence>
<evidence type="ECO:0000313" key="4">
    <source>
        <dbReference type="EMBL" id="KAL2095099.1"/>
    </source>
</evidence>
<sequence>METYPLDNVNAQGLDDFEEQYTIFVGSSLEDVSYAKTFWNSLALQPPVESRLESADISQRLKVAKDPSLVSQKDVNLLCITENDALFEKVSQQRVEEDRQKYKDMAKRRDQIMVLLKKQREERIKREVISRPFKPKQCHGNNRDGPDAYPQDQEEDILRVRSLQ</sequence>
<comment type="similarity">
    <text evidence="1">Belongs to the HOATZ family.</text>
</comment>
<dbReference type="EMBL" id="JBHFQA010000008">
    <property type="protein sequence ID" value="KAL2095099.1"/>
    <property type="molecule type" value="Genomic_DNA"/>
</dbReference>
<evidence type="ECO:0000313" key="5">
    <source>
        <dbReference type="Proteomes" id="UP001591681"/>
    </source>
</evidence>
<keyword evidence="5" id="KW-1185">Reference proteome</keyword>
<dbReference type="PANTHER" id="PTHR47231:SF1">
    <property type="entry name" value="CILIA- AND FLAGELLA-ASSOCIATED PROTEIN HOATZ"/>
    <property type="match status" value="1"/>
</dbReference>
<name>A0ABD1K7H2_9TELE</name>
<dbReference type="InterPro" id="IPR040681">
    <property type="entry name" value="HOATZ-like"/>
</dbReference>
<comment type="caution">
    <text evidence="4">The sequence shown here is derived from an EMBL/GenBank/DDBJ whole genome shotgun (WGS) entry which is preliminary data.</text>
</comment>
<accession>A0ABD1K7H2</accession>
<feature type="region of interest" description="Disordered" evidence="3">
    <location>
        <begin position="129"/>
        <end position="164"/>
    </location>
</feature>
<dbReference type="AlphaFoldDB" id="A0ABD1K7H2"/>
<organism evidence="4 5">
    <name type="scientific">Coilia grayii</name>
    <name type="common">Gray's grenadier anchovy</name>
    <dbReference type="NCBI Taxonomy" id="363190"/>
    <lineage>
        <taxon>Eukaryota</taxon>
        <taxon>Metazoa</taxon>
        <taxon>Chordata</taxon>
        <taxon>Craniata</taxon>
        <taxon>Vertebrata</taxon>
        <taxon>Euteleostomi</taxon>
        <taxon>Actinopterygii</taxon>
        <taxon>Neopterygii</taxon>
        <taxon>Teleostei</taxon>
        <taxon>Clupei</taxon>
        <taxon>Clupeiformes</taxon>
        <taxon>Clupeoidei</taxon>
        <taxon>Engraulidae</taxon>
        <taxon>Coilinae</taxon>
        <taxon>Coilia</taxon>
    </lineage>
</organism>
<gene>
    <name evidence="4" type="ORF">ACEWY4_009818</name>
</gene>
<dbReference type="Proteomes" id="UP001591681">
    <property type="component" value="Unassembled WGS sequence"/>
</dbReference>